<evidence type="ECO:0000259" key="1">
    <source>
        <dbReference type="Pfam" id="PF19802"/>
    </source>
</evidence>
<protein>
    <submittedName>
        <fullName evidence="2">DUF6285 domain-containing protein</fullName>
    </submittedName>
</protein>
<keyword evidence="3" id="KW-1185">Reference proteome</keyword>
<dbReference type="InterPro" id="IPR046252">
    <property type="entry name" value="DUF6285"/>
</dbReference>
<organism evidence="2 3">
    <name type="scientific">Actinocorallia libanotica</name>
    <dbReference type="NCBI Taxonomy" id="46162"/>
    <lineage>
        <taxon>Bacteria</taxon>
        <taxon>Bacillati</taxon>
        <taxon>Actinomycetota</taxon>
        <taxon>Actinomycetes</taxon>
        <taxon>Streptosporangiales</taxon>
        <taxon>Thermomonosporaceae</taxon>
        <taxon>Actinocorallia</taxon>
    </lineage>
</organism>
<sequence>MPGPHDVPAARGLVEAVREFLERDVLPAAAGRQRFHALVAANLLAMVERELELGPAQDAEHRERLAALGFGSDAELARAIRAGELDERYGEVRTALLGAVEAKLAVANPAYPAAAESASAISKS</sequence>
<evidence type="ECO:0000313" key="2">
    <source>
        <dbReference type="EMBL" id="GAA0951495.1"/>
    </source>
</evidence>
<evidence type="ECO:0000313" key="3">
    <source>
        <dbReference type="Proteomes" id="UP001500665"/>
    </source>
</evidence>
<dbReference type="Proteomes" id="UP001500665">
    <property type="component" value="Unassembled WGS sequence"/>
</dbReference>
<dbReference type="Pfam" id="PF19802">
    <property type="entry name" value="DUF6285"/>
    <property type="match status" value="1"/>
</dbReference>
<comment type="caution">
    <text evidence="2">The sequence shown here is derived from an EMBL/GenBank/DDBJ whole genome shotgun (WGS) entry which is preliminary data.</text>
</comment>
<gene>
    <name evidence="2" type="ORF">GCM10009550_31200</name>
</gene>
<dbReference type="RefSeq" id="WP_344241308.1">
    <property type="nucleotide sequence ID" value="NZ_BAAAHH010000011.1"/>
</dbReference>
<name>A0ABP4BLG6_9ACTN</name>
<accession>A0ABP4BLG6</accession>
<dbReference type="EMBL" id="BAAAHH010000011">
    <property type="protein sequence ID" value="GAA0951495.1"/>
    <property type="molecule type" value="Genomic_DNA"/>
</dbReference>
<feature type="domain" description="DUF6285" evidence="1">
    <location>
        <begin position="27"/>
        <end position="111"/>
    </location>
</feature>
<proteinExistence type="predicted"/>
<reference evidence="3" key="1">
    <citation type="journal article" date="2019" name="Int. J. Syst. Evol. Microbiol.">
        <title>The Global Catalogue of Microorganisms (GCM) 10K type strain sequencing project: providing services to taxonomists for standard genome sequencing and annotation.</title>
        <authorList>
            <consortium name="The Broad Institute Genomics Platform"/>
            <consortium name="The Broad Institute Genome Sequencing Center for Infectious Disease"/>
            <person name="Wu L."/>
            <person name="Ma J."/>
        </authorList>
    </citation>
    <scope>NUCLEOTIDE SEQUENCE [LARGE SCALE GENOMIC DNA]</scope>
    <source>
        <strain evidence="3">JCM 10696</strain>
    </source>
</reference>